<accession>A0ABS0I786</accession>
<evidence type="ECO:0000256" key="1">
    <source>
        <dbReference type="ARBA" id="ARBA00008853"/>
    </source>
</evidence>
<keyword evidence="4" id="KW-1185">Reference proteome</keyword>
<dbReference type="EMBL" id="JADQDM010000009">
    <property type="protein sequence ID" value="MBF9222835.1"/>
    <property type="molecule type" value="Genomic_DNA"/>
</dbReference>
<protein>
    <submittedName>
        <fullName evidence="3">SMP-30/gluconolactonase/LRE family protein</fullName>
    </submittedName>
</protein>
<reference evidence="3 4" key="1">
    <citation type="submission" date="2020-11" db="EMBL/GenBank/DDBJ databases">
        <authorList>
            <person name="Kim M.K."/>
        </authorList>
    </citation>
    <scope>NUCLEOTIDE SEQUENCE [LARGE SCALE GENOMIC DNA]</scope>
    <source>
        <strain evidence="3 4">BT662</strain>
    </source>
</reference>
<comment type="caution">
    <text evidence="3">The sequence shown here is derived from an EMBL/GenBank/DDBJ whole genome shotgun (WGS) entry which is preliminary data.</text>
</comment>
<evidence type="ECO:0000313" key="3">
    <source>
        <dbReference type="EMBL" id="MBF9222835.1"/>
    </source>
</evidence>
<proteinExistence type="inferred from homology"/>
<dbReference type="PANTHER" id="PTHR10907">
    <property type="entry name" value="REGUCALCIN"/>
    <property type="match status" value="1"/>
</dbReference>
<dbReference type="SUPFAM" id="SSF63829">
    <property type="entry name" value="Calcium-dependent phosphotriesterase"/>
    <property type="match status" value="1"/>
</dbReference>
<dbReference type="Pfam" id="PF08450">
    <property type="entry name" value="SGL"/>
    <property type="match status" value="1"/>
</dbReference>
<evidence type="ECO:0000259" key="2">
    <source>
        <dbReference type="Pfam" id="PF08450"/>
    </source>
</evidence>
<dbReference type="InterPro" id="IPR005511">
    <property type="entry name" value="SMP-30"/>
</dbReference>
<dbReference type="PRINTS" id="PR01790">
    <property type="entry name" value="SMP30FAMILY"/>
</dbReference>
<gene>
    <name evidence="3" type="ORF">I2H31_17155</name>
</gene>
<dbReference type="PANTHER" id="PTHR10907:SF47">
    <property type="entry name" value="REGUCALCIN"/>
    <property type="match status" value="1"/>
</dbReference>
<feature type="domain" description="SMP-30/Gluconolactonase/LRE-like region" evidence="2">
    <location>
        <begin position="13"/>
        <end position="255"/>
    </location>
</feature>
<evidence type="ECO:0000313" key="4">
    <source>
        <dbReference type="Proteomes" id="UP000618931"/>
    </source>
</evidence>
<dbReference type="RefSeq" id="WP_196294277.1">
    <property type="nucleotide sequence ID" value="NZ_JADQDM010000009.1"/>
</dbReference>
<dbReference type="Proteomes" id="UP000618931">
    <property type="component" value="Unassembled WGS sequence"/>
</dbReference>
<dbReference type="Gene3D" id="2.120.10.30">
    <property type="entry name" value="TolB, C-terminal domain"/>
    <property type="match status" value="1"/>
</dbReference>
<sequence length="290" mass="31401">MQAESILPAQAKLGEGALWNPETARLYWVDIEGRALHVFDPATGEDRRYPTGKRIGTVVPMHNGHALVALQSGLHEIDLDTGQLTRLADPITDEHLRFNDGKCDPAGRFWVGTFDLQGRAHAGTLYRFDPDGSTHVMLRHVTNSNGLAWSLDQRTMYYIDTATQAVQAFDYDHATGAIANPRVIVRIPETVGGPDGMTLDAEGNLWVAIWGAGRVQCYDPETGALLHVVQVPAPHTSSCAFGGPELKTLYITTARGGLSPEQQAQFPLSGNVFAVEPGVAGVPACFFGDR</sequence>
<name>A0ABS0I786_9BACT</name>
<dbReference type="InterPro" id="IPR011042">
    <property type="entry name" value="6-blade_b-propeller_TolB-like"/>
</dbReference>
<organism evidence="3 4">
    <name type="scientific">Hymenobacter ruricola</name>
    <dbReference type="NCBI Taxonomy" id="2791023"/>
    <lineage>
        <taxon>Bacteria</taxon>
        <taxon>Pseudomonadati</taxon>
        <taxon>Bacteroidota</taxon>
        <taxon>Cytophagia</taxon>
        <taxon>Cytophagales</taxon>
        <taxon>Hymenobacteraceae</taxon>
        <taxon>Hymenobacter</taxon>
    </lineage>
</organism>
<comment type="similarity">
    <text evidence="1">Belongs to the SMP-30/CGR1 family.</text>
</comment>
<dbReference type="InterPro" id="IPR013658">
    <property type="entry name" value="SGL"/>
</dbReference>